<evidence type="ECO:0000313" key="7">
    <source>
        <dbReference type="EMBL" id="KZM81470.1"/>
    </source>
</evidence>
<evidence type="ECO:0000256" key="1">
    <source>
        <dbReference type="ARBA" id="ARBA00004721"/>
    </source>
</evidence>
<evidence type="ECO:0000256" key="2">
    <source>
        <dbReference type="ARBA" id="ARBA00009995"/>
    </source>
</evidence>
<dbReference type="UniPathway" id="UPA00213"/>
<comment type="pathway">
    <text evidence="1">Secondary metabolite biosynthesis; terpenoid biosynthesis.</text>
</comment>
<dbReference type="GO" id="GO:0016114">
    <property type="term" value="P:terpenoid biosynthetic process"/>
    <property type="evidence" value="ECO:0007669"/>
    <property type="project" value="UniProtKB-UniPathway"/>
</dbReference>
<dbReference type="EMBL" id="LNRQ01000009">
    <property type="protein sequence ID" value="KZM81470.1"/>
    <property type="molecule type" value="Genomic_DNA"/>
</dbReference>
<keyword evidence="5" id="KW-0414">Isoprene biosynthesis</keyword>
<dbReference type="Pfam" id="PF26168">
    <property type="entry name" value="Glyco_transf_N"/>
    <property type="match status" value="1"/>
</dbReference>
<reference evidence="7" key="1">
    <citation type="journal article" date="2016" name="Nat. Genet.">
        <title>A high-quality carrot genome assembly provides new insights into carotenoid accumulation and asterid genome evolution.</title>
        <authorList>
            <person name="Iorizzo M."/>
            <person name="Ellison S."/>
            <person name="Senalik D."/>
            <person name="Zeng P."/>
            <person name="Satapoomin P."/>
            <person name="Huang J."/>
            <person name="Bowman M."/>
            <person name="Iovene M."/>
            <person name="Sanseverino W."/>
            <person name="Cavagnaro P."/>
            <person name="Yildiz M."/>
            <person name="Macko-Podgorni A."/>
            <person name="Moranska E."/>
            <person name="Grzebelus E."/>
            <person name="Grzebelus D."/>
            <person name="Ashrafi H."/>
            <person name="Zheng Z."/>
            <person name="Cheng S."/>
            <person name="Spooner D."/>
            <person name="Van Deynze A."/>
            <person name="Simon P."/>
        </authorList>
    </citation>
    <scope>NUCLEOTIDE SEQUENCE [LARGE SCALE GENOMIC DNA]</scope>
    <source>
        <tissue evidence="7">Leaf</tissue>
    </source>
</reference>
<proteinExistence type="inferred from homology"/>
<dbReference type="SUPFAM" id="SSF53756">
    <property type="entry name" value="UDP-Glycosyltransferase/glycogen phosphorylase"/>
    <property type="match status" value="1"/>
</dbReference>
<dbReference type="KEGG" id="dcr:108200426"/>
<protein>
    <recommendedName>
        <fullName evidence="6">Glycosyltransferase N-terminal domain-containing protein</fullName>
    </recommendedName>
</protein>
<accession>A0A175YDU5</accession>
<dbReference type="GO" id="GO:0080044">
    <property type="term" value="F:quercetin 7-O-glucosyltransferase activity"/>
    <property type="evidence" value="ECO:0007669"/>
    <property type="project" value="TreeGrafter"/>
</dbReference>
<evidence type="ECO:0000256" key="3">
    <source>
        <dbReference type="ARBA" id="ARBA00022676"/>
    </source>
</evidence>
<keyword evidence="3" id="KW-0328">Glycosyltransferase</keyword>
<dbReference type="OMA" id="SKICPIR"/>
<dbReference type="OrthoDB" id="5835829at2759"/>
<dbReference type="FunFam" id="3.40.50.2000:FF:000056">
    <property type="entry name" value="Glycosyltransferase"/>
    <property type="match status" value="1"/>
</dbReference>
<evidence type="ECO:0000256" key="4">
    <source>
        <dbReference type="ARBA" id="ARBA00022679"/>
    </source>
</evidence>
<gene>
    <name evidence="7" type="ORF">DCAR_029083</name>
</gene>
<dbReference type="Gramene" id="KZM81470">
    <property type="protein sequence ID" value="KZM81470"/>
    <property type="gene ID" value="DCAR_029083"/>
</dbReference>
<dbReference type="CDD" id="cd03784">
    <property type="entry name" value="GT1_Gtf-like"/>
    <property type="match status" value="1"/>
</dbReference>
<evidence type="ECO:0000256" key="5">
    <source>
        <dbReference type="ARBA" id="ARBA00023229"/>
    </source>
</evidence>
<dbReference type="Pfam" id="PF00201">
    <property type="entry name" value="UDPGT"/>
    <property type="match status" value="1"/>
</dbReference>
<feature type="domain" description="Glycosyltransferase N-terminal" evidence="6">
    <location>
        <begin position="11"/>
        <end position="62"/>
    </location>
</feature>
<dbReference type="GO" id="GO:0080043">
    <property type="term" value="F:quercetin 3-O-glucosyltransferase activity"/>
    <property type="evidence" value="ECO:0007669"/>
    <property type="project" value="TreeGrafter"/>
</dbReference>
<dbReference type="InterPro" id="IPR002213">
    <property type="entry name" value="UDP_glucos_trans"/>
</dbReference>
<dbReference type="Gene3D" id="3.40.50.2000">
    <property type="entry name" value="Glycogen Phosphorylase B"/>
    <property type="match status" value="2"/>
</dbReference>
<sequence>MSNAMKSRDLVHILLVSIPAQGHVNPLLRLGNLLASTGLLVTFSAPESIGSSMRKANKNIDDLTQVGEGMIRFEFFDDGLGQHDDPRRNDLDTYIRHLELHGKEAVTRFVEKHNKQGQPVACLINNPFIPWVTDIAHDLKIPNAVLWVQSCACLSAYYHYYNKLAIFPDETNPEIDVQLPSMPLLKHDEVPSFLHPHSPYTVLGRAILGQFKNLSKTFCVLIETFEELESELVDYMSKFCLIKPIGPLFKNPKSSNSSIQGDFIKADDCLSFLDSKEPASVVYISFGSVVALSQEQAEEIAFGLLNSGVSFLWVLRPPHPNFDPVILPETFLEKIGERGKIVQWCAQKEVLQHPSVAYFVTHCGWNSTLEAITSGVPVVAFPAWGDQVTNAKYLVEVLHLGVRLSRGDQTEKVAISRDRIENCLKEAFGPKAAELKKNALKWKQVAEEGVAEGGSSDRNLKDFVDKIRDVSKLGGVDVNPLVVNEKSRT</sequence>
<comment type="caution">
    <text evidence="7">The sequence shown here is derived from an EMBL/GenBank/DDBJ whole genome shotgun (WGS) entry which is preliminary data.</text>
</comment>
<dbReference type="InterPro" id="IPR058980">
    <property type="entry name" value="Glyco_transf_N"/>
</dbReference>
<keyword evidence="4" id="KW-0808">Transferase</keyword>
<dbReference type="PANTHER" id="PTHR11926">
    <property type="entry name" value="GLUCOSYL/GLUCURONOSYL TRANSFERASES"/>
    <property type="match status" value="1"/>
</dbReference>
<organism evidence="7">
    <name type="scientific">Daucus carota subsp. sativus</name>
    <name type="common">Carrot</name>
    <dbReference type="NCBI Taxonomy" id="79200"/>
    <lineage>
        <taxon>Eukaryota</taxon>
        <taxon>Viridiplantae</taxon>
        <taxon>Streptophyta</taxon>
        <taxon>Embryophyta</taxon>
        <taxon>Tracheophyta</taxon>
        <taxon>Spermatophyta</taxon>
        <taxon>Magnoliopsida</taxon>
        <taxon>eudicotyledons</taxon>
        <taxon>Gunneridae</taxon>
        <taxon>Pentapetalae</taxon>
        <taxon>asterids</taxon>
        <taxon>campanulids</taxon>
        <taxon>Apiales</taxon>
        <taxon>Apiaceae</taxon>
        <taxon>Apioideae</taxon>
        <taxon>Scandiceae</taxon>
        <taxon>Daucinae</taxon>
        <taxon>Daucus</taxon>
        <taxon>Daucus sect. Daucus</taxon>
    </lineage>
</organism>
<comment type="similarity">
    <text evidence="2">Belongs to the UDP-glycosyltransferase family.</text>
</comment>
<dbReference type="FunFam" id="3.40.50.2000:FF:000101">
    <property type="entry name" value="Glycosyltransferase"/>
    <property type="match status" value="1"/>
</dbReference>
<name>A0A175YDU5_DAUCS</name>
<dbReference type="AlphaFoldDB" id="A0A175YDU5"/>
<dbReference type="PANTHER" id="PTHR11926:SF986">
    <property type="entry name" value="UDP-GLYCOSYLTRANSFERASE 84A1"/>
    <property type="match status" value="1"/>
</dbReference>
<evidence type="ECO:0000259" key="6">
    <source>
        <dbReference type="Pfam" id="PF26168"/>
    </source>
</evidence>